<feature type="transmembrane region" description="Helical" evidence="13">
    <location>
        <begin position="113"/>
        <end position="132"/>
    </location>
</feature>
<keyword evidence="15" id="KW-1185">Reference proteome</keyword>
<dbReference type="InterPro" id="IPR003280">
    <property type="entry name" value="2pore_dom_K_chnl"/>
</dbReference>
<dbReference type="SUPFAM" id="SSF81324">
    <property type="entry name" value="Voltage-gated potassium channels"/>
    <property type="match status" value="2"/>
</dbReference>
<evidence type="ECO:0000256" key="4">
    <source>
        <dbReference type="ARBA" id="ARBA00022538"/>
    </source>
</evidence>
<reference evidence="16" key="1">
    <citation type="submission" date="2025-08" db="UniProtKB">
        <authorList>
            <consortium name="RefSeq"/>
        </authorList>
    </citation>
    <scope>IDENTIFICATION</scope>
    <source>
        <tissue evidence="16">Testes</tissue>
    </source>
</reference>
<keyword evidence="8 13" id="KW-1133">Transmembrane helix</keyword>
<evidence type="ECO:0000256" key="8">
    <source>
        <dbReference type="ARBA" id="ARBA00022989"/>
    </source>
</evidence>
<evidence type="ECO:0000256" key="13">
    <source>
        <dbReference type="SAM" id="Phobius"/>
    </source>
</evidence>
<feature type="transmembrane region" description="Helical" evidence="13">
    <location>
        <begin position="193"/>
        <end position="210"/>
    </location>
</feature>
<comment type="similarity">
    <text evidence="2 12">Belongs to the two pore domain potassium channel (TC 1.A.1.8) family.</text>
</comment>
<evidence type="ECO:0000256" key="3">
    <source>
        <dbReference type="ARBA" id="ARBA00022448"/>
    </source>
</evidence>
<evidence type="ECO:0000313" key="16">
    <source>
        <dbReference type="RefSeq" id="XP_006822258.1"/>
    </source>
</evidence>
<dbReference type="PRINTS" id="PR01095">
    <property type="entry name" value="TASKCHANNEL"/>
</dbReference>
<evidence type="ECO:0000256" key="6">
    <source>
        <dbReference type="ARBA" id="ARBA00022826"/>
    </source>
</evidence>
<dbReference type="PANTHER" id="PTHR11003:SF350">
    <property type="entry name" value="POTASSIUM CHANNEL DOMAIN-CONTAINING PROTEIN"/>
    <property type="match status" value="1"/>
</dbReference>
<evidence type="ECO:0000256" key="10">
    <source>
        <dbReference type="ARBA" id="ARBA00023136"/>
    </source>
</evidence>
<keyword evidence="7" id="KW-0630">Potassium</keyword>
<dbReference type="RefSeq" id="XP_006822258.1">
    <property type="nucleotide sequence ID" value="XM_006822195.1"/>
</dbReference>
<keyword evidence="5 12" id="KW-0812">Transmembrane</keyword>
<evidence type="ECO:0000259" key="14">
    <source>
        <dbReference type="Pfam" id="PF07885"/>
    </source>
</evidence>
<feature type="domain" description="Potassium channel" evidence="14">
    <location>
        <begin position="64"/>
        <end position="133"/>
    </location>
</feature>
<keyword evidence="3 12" id="KW-0813">Transport</keyword>
<evidence type="ECO:0000256" key="5">
    <source>
        <dbReference type="ARBA" id="ARBA00022692"/>
    </source>
</evidence>
<dbReference type="Proteomes" id="UP000694865">
    <property type="component" value="Unplaced"/>
</dbReference>
<keyword evidence="9 12" id="KW-0406">Ion transport</keyword>
<protein>
    <submittedName>
        <fullName evidence="16">Potassium channel subfamily K member 16-like</fullName>
    </submittedName>
</protein>
<accession>A0ABM0MQG7</accession>
<dbReference type="InterPro" id="IPR013099">
    <property type="entry name" value="K_chnl_dom"/>
</dbReference>
<gene>
    <name evidence="16" type="primary">LOC100372888</name>
</gene>
<dbReference type="InterPro" id="IPR003092">
    <property type="entry name" value="2pore_dom_K_chnl_TASK"/>
</dbReference>
<comment type="subcellular location">
    <subcellularLocation>
        <location evidence="1">Membrane</location>
        <topology evidence="1">Multi-pass membrane protein</topology>
    </subcellularLocation>
</comment>
<evidence type="ECO:0000256" key="9">
    <source>
        <dbReference type="ARBA" id="ARBA00023065"/>
    </source>
</evidence>
<sequence length="211" mass="23838">MVILCVVFIVYLVIGAVIFMLLESDNEDDTRSSIRHLKIDWLDNYTCVDNEALEKLIMTAVYAYKSGVSPFNNSTNPSNWDFSSSFFFAGTVVTTIGYGNISPETRSGQSFCIVFASIGIPLCLVILAEIGVKLGKPARKLEDRVKKFNWAREHPKIARHLYLIFLISIGLICFVTIPSIIISAVEDWDMHTSWYYCFITLFTIGFGDYVI</sequence>
<feature type="transmembrane region" description="Helical" evidence="13">
    <location>
        <begin position="161"/>
        <end position="181"/>
    </location>
</feature>
<keyword evidence="11 12" id="KW-0407">Ion channel</keyword>
<evidence type="ECO:0000256" key="11">
    <source>
        <dbReference type="ARBA" id="ARBA00023303"/>
    </source>
</evidence>
<keyword evidence="4" id="KW-0633">Potassium transport</keyword>
<feature type="transmembrane region" description="Helical" evidence="13">
    <location>
        <begin position="6"/>
        <end position="22"/>
    </location>
</feature>
<evidence type="ECO:0000256" key="7">
    <source>
        <dbReference type="ARBA" id="ARBA00022958"/>
    </source>
</evidence>
<evidence type="ECO:0000256" key="12">
    <source>
        <dbReference type="RuleBase" id="RU003857"/>
    </source>
</evidence>
<evidence type="ECO:0000256" key="2">
    <source>
        <dbReference type="ARBA" id="ARBA00006666"/>
    </source>
</evidence>
<feature type="transmembrane region" description="Helical" evidence="13">
    <location>
        <begin position="82"/>
        <end position="101"/>
    </location>
</feature>
<keyword evidence="6" id="KW-0631">Potassium channel</keyword>
<feature type="non-terminal residue" evidence="16">
    <location>
        <position position="211"/>
    </location>
</feature>
<dbReference type="Pfam" id="PF07885">
    <property type="entry name" value="Ion_trans_2"/>
    <property type="match status" value="1"/>
</dbReference>
<evidence type="ECO:0000313" key="15">
    <source>
        <dbReference type="Proteomes" id="UP000694865"/>
    </source>
</evidence>
<dbReference type="GeneID" id="100372888"/>
<dbReference type="PRINTS" id="PR01333">
    <property type="entry name" value="2POREKCHANEL"/>
</dbReference>
<dbReference type="Gene3D" id="1.10.287.70">
    <property type="match status" value="1"/>
</dbReference>
<keyword evidence="10 13" id="KW-0472">Membrane</keyword>
<organism evidence="15 16">
    <name type="scientific">Saccoglossus kowalevskii</name>
    <name type="common">Acorn worm</name>
    <dbReference type="NCBI Taxonomy" id="10224"/>
    <lineage>
        <taxon>Eukaryota</taxon>
        <taxon>Metazoa</taxon>
        <taxon>Hemichordata</taxon>
        <taxon>Enteropneusta</taxon>
        <taxon>Harrimaniidae</taxon>
        <taxon>Saccoglossus</taxon>
    </lineage>
</organism>
<name>A0ABM0MQG7_SACKO</name>
<proteinExistence type="inferred from homology"/>
<dbReference type="PANTHER" id="PTHR11003">
    <property type="entry name" value="POTASSIUM CHANNEL, SUBFAMILY K"/>
    <property type="match status" value="1"/>
</dbReference>
<evidence type="ECO:0000256" key="1">
    <source>
        <dbReference type="ARBA" id="ARBA00004141"/>
    </source>
</evidence>